<protein>
    <submittedName>
        <fullName evidence="2">ATP-dependent sacrificial sulfur transferase LarE</fullName>
    </submittedName>
</protein>
<keyword evidence="3" id="KW-1185">Reference proteome</keyword>
<organism evidence="2 3">
    <name type="scientific">Limisphaera ngatamarikiensis</name>
    <dbReference type="NCBI Taxonomy" id="1324935"/>
    <lineage>
        <taxon>Bacteria</taxon>
        <taxon>Pseudomonadati</taxon>
        <taxon>Verrucomicrobiota</taxon>
        <taxon>Verrucomicrobiia</taxon>
        <taxon>Limisphaerales</taxon>
        <taxon>Limisphaeraceae</taxon>
        <taxon>Limisphaera</taxon>
    </lineage>
</organism>
<proteinExistence type="predicted"/>
<reference evidence="2 3" key="1">
    <citation type="submission" date="2020-02" db="EMBL/GenBank/DDBJ databases">
        <title>Draft genome sequence of Limisphaera ngatamarikiensis NGM72.4T, a thermophilic Verrucomicrobia grouped in subdivision 3.</title>
        <authorList>
            <person name="Carere C.R."/>
            <person name="Steen J."/>
            <person name="Hugenholtz P."/>
            <person name="Stott M.B."/>
        </authorList>
    </citation>
    <scope>NUCLEOTIDE SEQUENCE [LARGE SCALE GENOMIC DNA]</scope>
    <source>
        <strain evidence="2 3">NGM72.4</strain>
    </source>
</reference>
<dbReference type="CDD" id="cd01990">
    <property type="entry name" value="LarE-like"/>
    <property type="match status" value="1"/>
</dbReference>
<evidence type="ECO:0000313" key="3">
    <source>
        <dbReference type="Proteomes" id="UP000477311"/>
    </source>
</evidence>
<dbReference type="PIRSF" id="PIRSF006661">
    <property type="entry name" value="PP-lp_UCP006661"/>
    <property type="match status" value="1"/>
</dbReference>
<dbReference type="Gene3D" id="3.40.50.620">
    <property type="entry name" value="HUPs"/>
    <property type="match status" value="1"/>
</dbReference>
<feature type="active site" description="Nucleophile and sulfur donor" evidence="1">
    <location>
        <position position="178"/>
    </location>
</feature>
<gene>
    <name evidence="2" type="primary">larE</name>
    <name evidence="2" type="ORF">G4L39_05690</name>
</gene>
<dbReference type="AlphaFoldDB" id="A0A6M1RFS2"/>
<dbReference type="EMBL" id="JAAKYA010000036">
    <property type="protein sequence ID" value="NGO38888.1"/>
    <property type="molecule type" value="Genomic_DNA"/>
</dbReference>
<dbReference type="InterPro" id="IPR014729">
    <property type="entry name" value="Rossmann-like_a/b/a_fold"/>
</dbReference>
<dbReference type="RefSeq" id="WP_165106601.1">
    <property type="nucleotide sequence ID" value="NZ_JAAKYA010000036.1"/>
</dbReference>
<dbReference type="Proteomes" id="UP000477311">
    <property type="component" value="Unassembled WGS sequence"/>
</dbReference>
<dbReference type="SUPFAM" id="SSF52402">
    <property type="entry name" value="Adenine nucleotide alpha hydrolases-like"/>
    <property type="match status" value="1"/>
</dbReference>
<dbReference type="InterPro" id="IPR005232">
    <property type="entry name" value="LarE"/>
</dbReference>
<accession>A0A6M1RFS2</accession>
<evidence type="ECO:0000256" key="1">
    <source>
        <dbReference type="PIRSR" id="PIRSR006661-1"/>
    </source>
</evidence>
<dbReference type="NCBIfam" id="TIGR00268">
    <property type="entry name" value="ATP-dependent sacrificial sulfur transferase LarE"/>
    <property type="match status" value="1"/>
</dbReference>
<dbReference type="InterPro" id="IPR052188">
    <property type="entry name" value="Ni-pincer_cofactor_biosynth"/>
</dbReference>
<dbReference type="PANTHER" id="PTHR43169:SF2">
    <property type="entry name" value="NAD_GMP SYNTHASE DOMAIN-CONTAINING PROTEIN"/>
    <property type="match status" value="1"/>
</dbReference>
<name>A0A6M1RFS2_9BACT</name>
<dbReference type="PANTHER" id="PTHR43169">
    <property type="entry name" value="EXSB FAMILY PROTEIN"/>
    <property type="match status" value="1"/>
</dbReference>
<evidence type="ECO:0000313" key="2">
    <source>
        <dbReference type="EMBL" id="NGO38888.1"/>
    </source>
</evidence>
<keyword evidence="2" id="KW-0808">Transferase</keyword>
<dbReference type="GO" id="GO:0016783">
    <property type="term" value="F:sulfurtransferase activity"/>
    <property type="evidence" value="ECO:0007669"/>
    <property type="project" value="InterPro"/>
</dbReference>
<comment type="caution">
    <text evidence="2">The sequence shown here is derived from an EMBL/GenBank/DDBJ whole genome shotgun (WGS) entry which is preliminary data.</text>
</comment>
<sequence length="308" mass="32861">MFGLVPAEKLEALRARLREYGSCLIAYSGGVDSVFLAVVAHQTLGDRALAVIADSPSLPRQELAEALELARRFGFPVRVVRTREFENPQYLANPVDRCYFCKTELFEVLVPLARAEGFAVIVYGENASDVGDWRPGARAAAEHQVRAPLKEVGLTKSEIRALSAAMGLPTADKPQMACLSSRIPYGEAVTVEKLRMIEAAETVLRRLGFRDVRVRHHELPRPATGPASGGAGAPAGRLPVTGPALARIEVGPDELPLLWANGTAVKVAEALKAIGYQHVTVDLLGYRRGSLNEAVRPGNPGAGAGAGG</sequence>